<evidence type="ECO:0000256" key="7">
    <source>
        <dbReference type="ARBA" id="ARBA00023157"/>
    </source>
</evidence>
<dbReference type="InterPro" id="IPR002172">
    <property type="entry name" value="LDrepeatLR_classA_rpt"/>
</dbReference>
<evidence type="ECO:0000256" key="2">
    <source>
        <dbReference type="ARBA" id="ARBA00004308"/>
    </source>
</evidence>
<evidence type="ECO:0000256" key="5">
    <source>
        <dbReference type="ARBA" id="ARBA00022989"/>
    </source>
</evidence>
<dbReference type="InterPro" id="IPR036055">
    <property type="entry name" value="LDL_receptor-like_sf"/>
</dbReference>
<protein>
    <submittedName>
        <fullName evidence="11">Subcommissural organ spondin</fullName>
    </submittedName>
</protein>
<keyword evidence="3 9" id="KW-0812">Transmembrane</keyword>
<dbReference type="PANTHER" id="PTHR24270">
    <property type="entry name" value="LOW-DENSITY LIPOPROTEIN RECEPTOR-RELATED"/>
    <property type="match status" value="1"/>
</dbReference>
<dbReference type="GO" id="GO:0005886">
    <property type="term" value="C:plasma membrane"/>
    <property type="evidence" value="ECO:0007669"/>
    <property type="project" value="TreeGrafter"/>
</dbReference>
<evidence type="ECO:0000256" key="6">
    <source>
        <dbReference type="ARBA" id="ARBA00023136"/>
    </source>
</evidence>
<dbReference type="PROSITE" id="PS50068">
    <property type="entry name" value="LDLRA_2"/>
    <property type="match status" value="2"/>
</dbReference>
<dbReference type="SMART" id="SM00192">
    <property type="entry name" value="LDLa"/>
    <property type="match status" value="2"/>
</dbReference>
<keyword evidence="5 9" id="KW-1133">Transmembrane helix</keyword>
<dbReference type="Gene3D" id="4.10.400.10">
    <property type="entry name" value="Low-density Lipoprotein Receptor"/>
    <property type="match status" value="2"/>
</dbReference>
<keyword evidence="10" id="KW-0732">Signal</keyword>
<name>A0A8C9YBW8_SANLU</name>
<feature type="disulfide bond" evidence="8">
    <location>
        <begin position="66"/>
        <end position="81"/>
    </location>
</feature>
<comment type="subcellular location">
    <subcellularLocation>
        <location evidence="2">Endomembrane system</location>
    </subcellularLocation>
    <subcellularLocation>
        <location evidence="1">Membrane</location>
        <topology evidence="1">Single-pass membrane protein</topology>
    </subcellularLocation>
</comment>
<dbReference type="AlphaFoldDB" id="A0A8C9YBW8"/>
<dbReference type="CDD" id="cd00112">
    <property type="entry name" value="LDLa"/>
    <property type="match status" value="2"/>
</dbReference>
<evidence type="ECO:0000256" key="4">
    <source>
        <dbReference type="ARBA" id="ARBA00022737"/>
    </source>
</evidence>
<dbReference type="PROSITE" id="PS01209">
    <property type="entry name" value="LDLRA_1"/>
    <property type="match status" value="1"/>
</dbReference>
<dbReference type="Pfam" id="PF00057">
    <property type="entry name" value="Ldl_recept_a"/>
    <property type="match status" value="2"/>
</dbReference>
<evidence type="ECO:0000256" key="9">
    <source>
        <dbReference type="SAM" id="Phobius"/>
    </source>
</evidence>
<dbReference type="PANTHER" id="PTHR24270:SF62">
    <property type="entry name" value="LOW-DENSITY LIPOPROTEIN RECEPTOR-RELATED PROTEIN 2"/>
    <property type="match status" value="1"/>
</dbReference>
<dbReference type="Proteomes" id="UP000694568">
    <property type="component" value="Unplaced"/>
</dbReference>
<dbReference type="InterPro" id="IPR050685">
    <property type="entry name" value="LDLR"/>
</dbReference>
<accession>A0A8C9YBW8</accession>
<proteinExistence type="predicted"/>
<feature type="disulfide bond" evidence="8">
    <location>
        <begin position="125"/>
        <end position="140"/>
    </location>
</feature>
<dbReference type="Ensembl" id="ENSSLUT00000023913.1">
    <property type="protein sequence ID" value="ENSSLUP00000023152.1"/>
    <property type="gene ID" value="ENSSLUG00000010423.1"/>
</dbReference>
<dbReference type="GO" id="GO:0016192">
    <property type="term" value="P:vesicle-mediated transport"/>
    <property type="evidence" value="ECO:0007669"/>
    <property type="project" value="UniProtKB-ARBA"/>
</dbReference>
<keyword evidence="4" id="KW-0677">Repeat</keyword>
<feature type="transmembrane region" description="Helical" evidence="9">
    <location>
        <begin position="164"/>
        <end position="192"/>
    </location>
</feature>
<dbReference type="InterPro" id="IPR023415">
    <property type="entry name" value="LDLR_class-A_CS"/>
</dbReference>
<keyword evidence="7 8" id="KW-1015">Disulfide bond</keyword>
<evidence type="ECO:0000256" key="1">
    <source>
        <dbReference type="ARBA" id="ARBA00004167"/>
    </source>
</evidence>
<feature type="chain" id="PRO_5034566422" evidence="10">
    <location>
        <begin position="20"/>
        <end position="201"/>
    </location>
</feature>
<dbReference type="SUPFAM" id="SSF57424">
    <property type="entry name" value="LDL receptor-like module"/>
    <property type="match status" value="2"/>
</dbReference>
<feature type="disulfide bond" evidence="8">
    <location>
        <begin position="44"/>
        <end position="56"/>
    </location>
</feature>
<reference evidence="11" key="2">
    <citation type="submission" date="2025-09" db="UniProtKB">
        <authorList>
            <consortium name="Ensembl"/>
        </authorList>
    </citation>
    <scope>IDENTIFICATION</scope>
</reference>
<dbReference type="PRINTS" id="PR00261">
    <property type="entry name" value="LDLRECEPTOR"/>
</dbReference>
<evidence type="ECO:0000313" key="12">
    <source>
        <dbReference type="Proteomes" id="UP000694568"/>
    </source>
</evidence>
<reference evidence="11" key="1">
    <citation type="submission" date="2025-08" db="UniProtKB">
        <authorList>
            <consortium name="Ensembl"/>
        </authorList>
    </citation>
    <scope>IDENTIFICATION</scope>
</reference>
<evidence type="ECO:0000256" key="8">
    <source>
        <dbReference type="PROSITE-ProRule" id="PRU00124"/>
    </source>
</evidence>
<organism evidence="11 12">
    <name type="scientific">Sander lucioperca</name>
    <name type="common">Pike-perch</name>
    <name type="synonym">Perca lucioperca</name>
    <dbReference type="NCBI Taxonomy" id="283035"/>
    <lineage>
        <taxon>Eukaryota</taxon>
        <taxon>Metazoa</taxon>
        <taxon>Chordata</taxon>
        <taxon>Craniata</taxon>
        <taxon>Vertebrata</taxon>
        <taxon>Euteleostomi</taxon>
        <taxon>Actinopterygii</taxon>
        <taxon>Neopterygii</taxon>
        <taxon>Teleostei</taxon>
        <taxon>Neoteleostei</taxon>
        <taxon>Acanthomorphata</taxon>
        <taxon>Eupercaria</taxon>
        <taxon>Perciformes</taxon>
        <taxon>Percoidei</taxon>
        <taxon>Percidae</taxon>
        <taxon>Luciopercinae</taxon>
        <taxon>Sander</taxon>
    </lineage>
</organism>
<keyword evidence="12" id="KW-1185">Reference proteome</keyword>
<evidence type="ECO:0000256" key="10">
    <source>
        <dbReference type="SAM" id="SignalP"/>
    </source>
</evidence>
<sequence>MKGWHRADWTGWCWRSLSACCHTTFRMASTFDLRSWAVEMVSGCREKEFQCKNGRCVPAGPLGSVCDGVNDCGDGSDEMYCEPCNCKSHIPKLNIEILLTYPRSCPAGQFSCPPPGECVSVSVLCDGRPDCKDHSDEINCGEGSAIFGHAYFLSSFESSHTTNFFYLLYVMSPLPFIADVFLLIRVCVPYFFLFPRTPVLV</sequence>
<dbReference type="GO" id="GO:0012505">
    <property type="term" value="C:endomembrane system"/>
    <property type="evidence" value="ECO:0007669"/>
    <property type="project" value="UniProtKB-SubCell"/>
</dbReference>
<keyword evidence="6 9" id="KW-0472">Membrane</keyword>
<comment type="caution">
    <text evidence="8">Lacks conserved residue(s) required for the propagation of feature annotation.</text>
</comment>
<dbReference type="GeneTree" id="ENSGT00940000155829"/>
<evidence type="ECO:0000313" key="11">
    <source>
        <dbReference type="Ensembl" id="ENSSLUP00000023152.1"/>
    </source>
</evidence>
<feature type="signal peptide" evidence="10">
    <location>
        <begin position="1"/>
        <end position="19"/>
    </location>
</feature>
<evidence type="ECO:0000256" key="3">
    <source>
        <dbReference type="ARBA" id="ARBA00022692"/>
    </source>
</evidence>